<dbReference type="InParanoid" id="A0A0D0AWE5"/>
<reference evidence="2" key="2">
    <citation type="submission" date="2015-01" db="EMBL/GenBank/DDBJ databases">
        <title>Evolutionary Origins and Diversification of the Mycorrhizal Mutualists.</title>
        <authorList>
            <consortium name="DOE Joint Genome Institute"/>
            <consortium name="Mycorrhizal Genomics Consortium"/>
            <person name="Kohler A."/>
            <person name="Kuo A."/>
            <person name="Nagy L.G."/>
            <person name="Floudas D."/>
            <person name="Copeland A."/>
            <person name="Barry K.W."/>
            <person name="Cichocki N."/>
            <person name="Veneault-Fourrey C."/>
            <person name="LaButti K."/>
            <person name="Lindquist E.A."/>
            <person name="Lipzen A."/>
            <person name="Lundell T."/>
            <person name="Morin E."/>
            <person name="Murat C."/>
            <person name="Riley R."/>
            <person name="Ohm R."/>
            <person name="Sun H."/>
            <person name="Tunlid A."/>
            <person name="Henrissat B."/>
            <person name="Grigoriev I.V."/>
            <person name="Hibbett D.S."/>
            <person name="Martin F."/>
        </authorList>
    </citation>
    <scope>NUCLEOTIDE SEQUENCE [LARGE SCALE GENOMIC DNA]</scope>
    <source>
        <strain evidence="2">UH-Slu-Lm8-n1</strain>
    </source>
</reference>
<protein>
    <submittedName>
        <fullName evidence="1">Uncharacterized protein</fullName>
    </submittedName>
</protein>
<dbReference type="AlphaFoldDB" id="A0A0D0AWE5"/>
<dbReference type="Proteomes" id="UP000054485">
    <property type="component" value="Unassembled WGS sequence"/>
</dbReference>
<name>A0A0D0AWE5_9AGAM</name>
<reference evidence="1 2" key="1">
    <citation type="submission" date="2014-04" db="EMBL/GenBank/DDBJ databases">
        <authorList>
            <consortium name="DOE Joint Genome Institute"/>
            <person name="Kuo A."/>
            <person name="Ruytinx J."/>
            <person name="Rineau F."/>
            <person name="Colpaert J."/>
            <person name="Kohler A."/>
            <person name="Nagy L.G."/>
            <person name="Floudas D."/>
            <person name="Copeland A."/>
            <person name="Barry K.W."/>
            <person name="Cichocki N."/>
            <person name="Veneault-Fourrey C."/>
            <person name="LaButti K."/>
            <person name="Lindquist E.A."/>
            <person name="Lipzen A."/>
            <person name="Lundell T."/>
            <person name="Morin E."/>
            <person name="Murat C."/>
            <person name="Sun H."/>
            <person name="Tunlid A."/>
            <person name="Henrissat B."/>
            <person name="Grigoriev I.V."/>
            <person name="Hibbett D.S."/>
            <person name="Martin F."/>
            <person name="Nordberg H.P."/>
            <person name="Cantor M.N."/>
            <person name="Hua S.X."/>
        </authorList>
    </citation>
    <scope>NUCLEOTIDE SEQUENCE [LARGE SCALE GENOMIC DNA]</scope>
    <source>
        <strain evidence="1 2">UH-Slu-Lm8-n1</strain>
    </source>
</reference>
<sequence length="51" mass="5992">MNCSGTFSQPSNRFTHLWRRLVHRFLSSRRRAGNTLMIAEYQLVVGSKMYS</sequence>
<keyword evidence="2" id="KW-1185">Reference proteome</keyword>
<evidence type="ECO:0000313" key="1">
    <source>
        <dbReference type="EMBL" id="KIK38712.1"/>
    </source>
</evidence>
<organism evidence="1 2">
    <name type="scientific">Suillus luteus UH-Slu-Lm8-n1</name>
    <dbReference type="NCBI Taxonomy" id="930992"/>
    <lineage>
        <taxon>Eukaryota</taxon>
        <taxon>Fungi</taxon>
        <taxon>Dikarya</taxon>
        <taxon>Basidiomycota</taxon>
        <taxon>Agaricomycotina</taxon>
        <taxon>Agaricomycetes</taxon>
        <taxon>Agaricomycetidae</taxon>
        <taxon>Boletales</taxon>
        <taxon>Suillineae</taxon>
        <taxon>Suillaceae</taxon>
        <taxon>Suillus</taxon>
    </lineage>
</organism>
<proteinExistence type="predicted"/>
<gene>
    <name evidence="1" type="ORF">CY34DRAFT_375261</name>
</gene>
<dbReference type="EMBL" id="KN835378">
    <property type="protein sequence ID" value="KIK38712.1"/>
    <property type="molecule type" value="Genomic_DNA"/>
</dbReference>
<evidence type="ECO:0000313" key="2">
    <source>
        <dbReference type="Proteomes" id="UP000054485"/>
    </source>
</evidence>
<accession>A0A0D0AWE5</accession>
<dbReference type="HOGENOM" id="CLU_3107999_0_0_1"/>